<sequence>MVAQEKSVDTLERKSDNGTSHTPDSPQSAKSPPPKRRKTDSQTADSQTKPKVGPLVNLKKTAKPKSSRSDKPKSSRSDKPQPENRGRPVTKKSQAAPASTSRSSAGPSSTSRASTSQRPISLNQFSTRLESQSIEDEEDVPPPRHSTIPYERRRKDGSKG</sequence>
<comment type="caution">
    <text evidence="2">The sequence shown here is derived from an EMBL/GenBank/DDBJ whole genome shotgun (WGS) entry which is preliminary data.</text>
</comment>
<organism evidence="2 3">
    <name type="scientific">Rhodocollybia butyracea</name>
    <dbReference type="NCBI Taxonomy" id="206335"/>
    <lineage>
        <taxon>Eukaryota</taxon>
        <taxon>Fungi</taxon>
        <taxon>Dikarya</taxon>
        <taxon>Basidiomycota</taxon>
        <taxon>Agaricomycotina</taxon>
        <taxon>Agaricomycetes</taxon>
        <taxon>Agaricomycetidae</taxon>
        <taxon>Agaricales</taxon>
        <taxon>Marasmiineae</taxon>
        <taxon>Omphalotaceae</taxon>
        <taxon>Rhodocollybia</taxon>
    </lineage>
</organism>
<feature type="region of interest" description="Disordered" evidence="1">
    <location>
        <begin position="1"/>
        <end position="160"/>
    </location>
</feature>
<proteinExistence type="predicted"/>
<dbReference type="Proteomes" id="UP000772434">
    <property type="component" value="Unassembled WGS sequence"/>
</dbReference>
<evidence type="ECO:0000313" key="3">
    <source>
        <dbReference type="Proteomes" id="UP000772434"/>
    </source>
</evidence>
<feature type="compositionally biased region" description="Polar residues" evidence="1">
    <location>
        <begin position="120"/>
        <end position="132"/>
    </location>
</feature>
<dbReference type="AlphaFoldDB" id="A0A9P5PFZ7"/>
<feature type="compositionally biased region" description="Basic and acidic residues" evidence="1">
    <location>
        <begin position="150"/>
        <end position="160"/>
    </location>
</feature>
<feature type="compositionally biased region" description="Low complexity" evidence="1">
    <location>
        <begin position="93"/>
        <end position="119"/>
    </location>
</feature>
<evidence type="ECO:0000256" key="1">
    <source>
        <dbReference type="SAM" id="MobiDB-lite"/>
    </source>
</evidence>
<keyword evidence="3" id="KW-1185">Reference proteome</keyword>
<dbReference type="EMBL" id="JADNRY010000204">
    <property type="protein sequence ID" value="KAF9061390.1"/>
    <property type="molecule type" value="Genomic_DNA"/>
</dbReference>
<dbReference type="OrthoDB" id="3270319at2759"/>
<feature type="compositionally biased region" description="Basic and acidic residues" evidence="1">
    <location>
        <begin position="1"/>
        <end position="16"/>
    </location>
</feature>
<name>A0A9P5PFZ7_9AGAR</name>
<protein>
    <submittedName>
        <fullName evidence="2">Uncharacterized protein</fullName>
    </submittedName>
</protein>
<feature type="compositionally biased region" description="Polar residues" evidence="1">
    <location>
        <begin position="17"/>
        <end position="30"/>
    </location>
</feature>
<feature type="compositionally biased region" description="Basic and acidic residues" evidence="1">
    <location>
        <begin position="67"/>
        <end position="86"/>
    </location>
</feature>
<gene>
    <name evidence="2" type="ORF">BDP27DRAFT_1338242</name>
</gene>
<reference evidence="2" key="1">
    <citation type="submission" date="2020-11" db="EMBL/GenBank/DDBJ databases">
        <authorList>
            <consortium name="DOE Joint Genome Institute"/>
            <person name="Ahrendt S."/>
            <person name="Riley R."/>
            <person name="Andreopoulos W."/>
            <person name="Labutti K."/>
            <person name="Pangilinan J."/>
            <person name="Ruiz-Duenas F.J."/>
            <person name="Barrasa J.M."/>
            <person name="Sanchez-Garcia M."/>
            <person name="Camarero S."/>
            <person name="Miyauchi S."/>
            <person name="Serrano A."/>
            <person name="Linde D."/>
            <person name="Babiker R."/>
            <person name="Drula E."/>
            <person name="Ayuso-Fernandez I."/>
            <person name="Pacheco R."/>
            <person name="Padilla G."/>
            <person name="Ferreira P."/>
            <person name="Barriuso J."/>
            <person name="Kellner H."/>
            <person name="Castanera R."/>
            <person name="Alfaro M."/>
            <person name="Ramirez L."/>
            <person name="Pisabarro A.G."/>
            <person name="Kuo A."/>
            <person name="Tritt A."/>
            <person name="Lipzen A."/>
            <person name="He G."/>
            <person name="Yan M."/>
            <person name="Ng V."/>
            <person name="Cullen D."/>
            <person name="Martin F."/>
            <person name="Rosso M.-N."/>
            <person name="Henrissat B."/>
            <person name="Hibbett D."/>
            <person name="Martinez A.T."/>
            <person name="Grigoriev I.V."/>
        </authorList>
    </citation>
    <scope>NUCLEOTIDE SEQUENCE</scope>
    <source>
        <strain evidence="2">AH 40177</strain>
    </source>
</reference>
<accession>A0A9P5PFZ7</accession>
<evidence type="ECO:0000313" key="2">
    <source>
        <dbReference type="EMBL" id="KAF9061390.1"/>
    </source>
</evidence>